<dbReference type="AlphaFoldDB" id="A0A1I5F408"/>
<dbReference type="RefSeq" id="WP_143095674.1">
    <property type="nucleotide sequence ID" value="NZ_FOVI01000024.1"/>
</dbReference>
<keyword evidence="2" id="KW-1185">Reference proteome</keyword>
<name>A0A1I5F408_9FLAO</name>
<protein>
    <submittedName>
        <fullName evidence="1">Uncharacterized protein</fullName>
    </submittedName>
</protein>
<reference evidence="2" key="1">
    <citation type="submission" date="2016-10" db="EMBL/GenBank/DDBJ databases">
        <authorList>
            <person name="Varghese N."/>
            <person name="Submissions S."/>
        </authorList>
    </citation>
    <scope>NUCLEOTIDE SEQUENCE [LARGE SCALE GENOMIC DNA]</scope>
    <source>
        <strain evidence="2">DS-12</strain>
    </source>
</reference>
<dbReference type="EMBL" id="FOVI01000024">
    <property type="protein sequence ID" value="SFO18413.1"/>
    <property type="molecule type" value="Genomic_DNA"/>
</dbReference>
<gene>
    <name evidence="1" type="ORF">SAMN05421741_12444</name>
</gene>
<organism evidence="1 2">
    <name type="scientific">Paenimyroides ummariense</name>
    <dbReference type="NCBI Taxonomy" id="913024"/>
    <lineage>
        <taxon>Bacteria</taxon>
        <taxon>Pseudomonadati</taxon>
        <taxon>Bacteroidota</taxon>
        <taxon>Flavobacteriia</taxon>
        <taxon>Flavobacteriales</taxon>
        <taxon>Flavobacteriaceae</taxon>
        <taxon>Paenimyroides</taxon>
    </lineage>
</organism>
<evidence type="ECO:0000313" key="2">
    <source>
        <dbReference type="Proteomes" id="UP000199036"/>
    </source>
</evidence>
<evidence type="ECO:0000313" key="1">
    <source>
        <dbReference type="EMBL" id="SFO18413.1"/>
    </source>
</evidence>
<dbReference type="Proteomes" id="UP000199036">
    <property type="component" value="Unassembled WGS sequence"/>
</dbReference>
<accession>A0A1I5F408</accession>
<proteinExistence type="predicted"/>
<sequence length="72" mass="8398">MNTEADGKDSGLEELQQLTELLYISYLLSLKAAENIQVQKKESLTFQLRNIKKFLIQIQELQKRLEIKCQIS</sequence>